<dbReference type="GO" id="GO:0016020">
    <property type="term" value="C:membrane"/>
    <property type="evidence" value="ECO:0007669"/>
    <property type="project" value="UniProtKB-SubCell"/>
</dbReference>
<dbReference type="STRING" id="218851.A0A2G5C853"/>
<accession>A0A2G5C853</accession>
<dbReference type="Proteomes" id="UP000230069">
    <property type="component" value="Unassembled WGS sequence"/>
</dbReference>
<keyword evidence="4 6" id="KW-1133">Transmembrane helix</keyword>
<keyword evidence="3 6" id="KW-0812">Transmembrane</keyword>
<evidence type="ECO:0000256" key="2">
    <source>
        <dbReference type="ARBA" id="ARBA00007620"/>
    </source>
</evidence>
<keyword evidence="9" id="KW-1185">Reference proteome</keyword>
<protein>
    <recommendedName>
        <fullName evidence="7">Lipid desaturase domain-containing protein</fullName>
    </recommendedName>
</protein>
<dbReference type="InParanoid" id="A0A2G5C853"/>
<evidence type="ECO:0000259" key="7">
    <source>
        <dbReference type="Pfam" id="PF10520"/>
    </source>
</evidence>
<keyword evidence="5 6" id="KW-0472">Membrane</keyword>
<gene>
    <name evidence="8" type="ORF">AQUCO_07700036v1</name>
</gene>
<dbReference type="InterPro" id="IPR052864">
    <property type="entry name" value="Chloroplast_FAD_CarF"/>
</dbReference>
<evidence type="ECO:0000313" key="8">
    <source>
        <dbReference type="EMBL" id="PIA27484.1"/>
    </source>
</evidence>
<dbReference type="OrthoDB" id="5103at2759"/>
<dbReference type="AlphaFoldDB" id="A0A2G5C853"/>
<name>A0A2G5C853_AQUCA</name>
<dbReference type="PANTHER" id="PTHR48140:SF1">
    <property type="entry name" value="FATTY ACID DESATURASE 4, CHLOROPLASTIC-RELATED"/>
    <property type="match status" value="1"/>
</dbReference>
<reference evidence="8 9" key="1">
    <citation type="submission" date="2017-09" db="EMBL/GenBank/DDBJ databases">
        <title>WGS assembly of Aquilegia coerulea Goldsmith.</title>
        <authorList>
            <person name="Hodges S."/>
            <person name="Kramer E."/>
            <person name="Nordborg M."/>
            <person name="Tomkins J."/>
            <person name="Borevitz J."/>
            <person name="Derieg N."/>
            <person name="Yan J."/>
            <person name="Mihaltcheva S."/>
            <person name="Hayes R.D."/>
            <person name="Rokhsar D."/>
        </authorList>
    </citation>
    <scope>NUCLEOTIDE SEQUENCE [LARGE SCALE GENOMIC DNA]</scope>
    <source>
        <strain evidence="9">cv. Goldsmith</strain>
    </source>
</reference>
<organism evidence="8 9">
    <name type="scientific">Aquilegia coerulea</name>
    <name type="common">Rocky mountain columbine</name>
    <dbReference type="NCBI Taxonomy" id="218851"/>
    <lineage>
        <taxon>Eukaryota</taxon>
        <taxon>Viridiplantae</taxon>
        <taxon>Streptophyta</taxon>
        <taxon>Embryophyta</taxon>
        <taxon>Tracheophyta</taxon>
        <taxon>Spermatophyta</taxon>
        <taxon>Magnoliopsida</taxon>
        <taxon>Ranunculales</taxon>
        <taxon>Ranunculaceae</taxon>
        <taxon>Thalictroideae</taxon>
        <taxon>Aquilegia</taxon>
    </lineage>
</organism>
<dbReference type="EMBL" id="KZ305094">
    <property type="protein sequence ID" value="PIA27484.1"/>
    <property type="molecule type" value="Genomic_DNA"/>
</dbReference>
<evidence type="ECO:0000256" key="6">
    <source>
        <dbReference type="SAM" id="Phobius"/>
    </source>
</evidence>
<sequence length="245" mass="27617">MGDQINLPIRQQHIMEDNITSAMDDDLSLLSTWPQRAWLLLGCTSVSISFAMSIIGAFNSNMWFKPILAGLFGYIFADLATGFFHWAVDNYGDVSTPFVGYIIGAFLNHHQRPSLTTKNQFANLNYPPAQGVFFILLPIDFACNSPIVHAFAGTFFGCIMFSLQFHAWAHTAKSRLPRVVVVLQGIGVLASPAKHALHHRPPYNNSYCMVSGVWNAFLNKLRVFEAMEMLLFYMFSVRPRSWNNT</sequence>
<proteinExistence type="inferred from homology"/>
<comment type="subcellular location">
    <subcellularLocation>
        <location evidence="1">Membrane</location>
        <topology evidence="1">Multi-pass membrane protein</topology>
    </subcellularLocation>
</comment>
<comment type="similarity">
    <text evidence="2">Belongs to the fatty acid desaturase CarF family.</text>
</comment>
<feature type="transmembrane region" description="Helical" evidence="6">
    <location>
        <begin position="67"/>
        <end position="88"/>
    </location>
</feature>
<feature type="transmembrane region" description="Helical" evidence="6">
    <location>
        <begin position="37"/>
        <end position="55"/>
    </location>
</feature>
<dbReference type="PANTHER" id="PTHR48140">
    <property type="entry name" value="FATTY ACID DESATURASE 4, CHLOROPLASTIC-RELATED"/>
    <property type="match status" value="1"/>
</dbReference>
<evidence type="ECO:0000256" key="3">
    <source>
        <dbReference type="ARBA" id="ARBA00022692"/>
    </source>
</evidence>
<feature type="transmembrane region" description="Helical" evidence="6">
    <location>
        <begin position="147"/>
        <end position="168"/>
    </location>
</feature>
<evidence type="ECO:0000256" key="1">
    <source>
        <dbReference type="ARBA" id="ARBA00004141"/>
    </source>
</evidence>
<dbReference type="InterPro" id="IPR019547">
    <property type="entry name" value="Lipid_desat"/>
</dbReference>
<dbReference type="UniPathway" id="UPA00199"/>
<evidence type="ECO:0000256" key="5">
    <source>
        <dbReference type="ARBA" id="ARBA00023136"/>
    </source>
</evidence>
<dbReference type="GO" id="GO:0006631">
    <property type="term" value="P:fatty acid metabolic process"/>
    <property type="evidence" value="ECO:0007669"/>
    <property type="project" value="UniProtKB-UniPathway"/>
</dbReference>
<evidence type="ECO:0000313" key="9">
    <source>
        <dbReference type="Proteomes" id="UP000230069"/>
    </source>
</evidence>
<feature type="domain" description="Lipid desaturase" evidence="7">
    <location>
        <begin position="74"/>
        <end position="242"/>
    </location>
</feature>
<dbReference type="Pfam" id="PF10520">
    <property type="entry name" value="Lipid_desat"/>
    <property type="match status" value="1"/>
</dbReference>
<evidence type="ECO:0000256" key="4">
    <source>
        <dbReference type="ARBA" id="ARBA00022989"/>
    </source>
</evidence>